<dbReference type="FunFam" id="2.10.70.10:FF:000054">
    <property type="entry name" value="Complement inhibitory factor H"/>
    <property type="match status" value="2"/>
</dbReference>
<reference evidence="11" key="2">
    <citation type="submission" date="2025-08" db="UniProtKB">
        <authorList>
            <consortium name="Ensembl"/>
        </authorList>
    </citation>
    <scope>IDENTIFICATION</scope>
</reference>
<dbReference type="PROSITE" id="PS50923">
    <property type="entry name" value="SUSHI"/>
    <property type="match status" value="5"/>
</dbReference>
<feature type="signal peptide" evidence="9">
    <location>
        <begin position="1"/>
        <end position="18"/>
    </location>
</feature>
<dbReference type="EMBL" id="AAPE02062582">
    <property type="status" value="NOT_ANNOTATED_CDS"/>
    <property type="molecule type" value="Genomic_DNA"/>
</dbReference>
<reference evidence="11" key="3">
    <citation type="submission" date="2025-09" db="UniProtKB">
        <authorList>
            <consortium name="Ensembl"/>
        </authorList>
    </citation>
    <scope>IDENTIFICATION</scope>
</reference>
<proteinExistence type="predicted"/>
<dbReference type="HOGENOM" id="CLU_020107_6_0_1"/>
<keyword evidence="4 9" id="KW-0732">Signal</keyword>
<feature type="chain" id="PRO_5003419480" description="Sushi domain-containing protein" evidence="9">
    <location>
        <begin position="19"/>
        <end position="574"/>
    </location>
</feature>
<sequence length="574" mass="65247">MQLLVKVILTLWVSWARGQVNPCEFPEIKHGLLYKEDKYKSYFPAPIKQWFYYSCDENYVTPPEDFWHYITCTQDGWTPEVPCRRKCVFDDLKHVRSPSKEQRLLQGESLKIDCDPGYSLSDPQSTVTCTENGWSSPPSCIKHCDMPIFGNATAIITGKPFRPDDMLNYQCLDGYENRDGSKKGSMVCGEDGWSHLPTCFKSSDKCGPPPGISNGDITSVTLKMYHPWSTVKYQCQAYYELQGPKYVTCSYGKWSKPPRCIAGKTCDFPEIKHGNIYEENRYKPTFPVATGKYFYYSCDHSFVSPSRSLWTQINCTKGGWSPAPRCIKHRCSRESSFVENGHSTSSGRTHQEGDTVQIVCDQGYSLTNDQDVITCAEHGWSTPPTCSRITLSCGSPPTVQNAFIPNQKPRYRHGDTAHYQCRHPLGLFGNAEVTCLSGEWTDPPECKEPTGQCGPPPAIDNGDITTYPLAVYAPGSSVEYQCQLYYELEGNRRIMCRDGQWSEPPKCLDACVISEEIMEAHNIELRYSYAKKFYSRTNDYVEFRCRQGYYRKLSPDSAFRAQCREGKLEYPTCA</sequence>
<dbReference type="InterPro" id="IPR051503">
    <property type="entry name" value="ComplSys_Reg/VirEntry_Med"/>
</dbReference>
<dbReference type="GO" id="GO:0006956">
    <property type="term" value="P:complement activation"/>
    <property type="evidence" value="ECO:0007669"/>
    <property type="project" value="TreeGrafter"/>
</dbReference>
<dbReference type="Pfam" id="PF00084">
    <property type="entry name" value="Sushi"/>
    <property type="match status" value="8"/>
</dbReference>
<name>G1QCW7_MYOLU</name>
<keyword evidence="7" id="KW-0325">Glycoprotein</keyword>
<keyword evidence="2" id="KW-0964">Secreted</keyword>
<dbReference type="STRING" id="59463.ENSMLUP00000021550"/>
<evidence type="ECO:0000256" key="2">
    <source>
        <dbReference type="ARBA" id="ARBA00022525"/>
    </source>
</evidence>
<dbReference type="AlphaFoldDB" id="G1QCW7"/>
<dbReference type="EMBL" id="AAPE02062583">
    <property type="status" value="NOT_ANNOTATED_CDS"/>
    <property type="molecule type" value="Genomic_DNA"/>
</dbReference>
<protein>
    <recommendedName>
        <fullName evidence="10">Sushi domain-containing protein</fullName>
    </recommendedName>
</protein>
<evidence type="ECO:0000256" key="9">
    <source>
        <dbReference type="SAM" id="SignalP"/>
    </source>
</evidence>
<evidence type="ECO:0000256" key="7">
    <source>
        <dbReference type="ARBA" id="ARBA00023180"/>
    </source>
</evidence>
<accession>G1QCW7</accession>
<dbReference type="GO" id="GO:0005615">
    <property type="term" value="C:extracellular space"/>
    <property type="evidence" value="ECO:0007669"/>
    <property type="project" value="TreeGrafter"/>
</dbReference>
<feature type="disulfide bond" evidence="8">
    <location>
        <begin position="206"/>
        <end position="249"/>
    </location>
</feature>
<evidence type="ECO:0000259" key="10">
    <source>
        <dbReference type="PROSITE" id="PS50923"/>
    </source>
</evidence>
<dbReference type="Gene3D" id="2.10.70.10">
    <property type="entry name" value="Complement Module, domain 1"/>
    <property type="match status" value="9"/>
</dbReference>
<dbReference type="InterPro" id="IPR000436">
    <property type="entry name" value="Sushi_SCR_CCP_dom"/>
</dbReference>
<feature type="domain" description="Sushi" evidence="10">
    <location>
        <begin position="451"/>
        <end position="509"/>
    </location>
</feature>
<dbReference type="GeneTree" id="ENSGT00940000154386"/>
<evidence type="ECO:0000256" key="6">
    <source>
        <dbReference type="ARBA" id="ARBA00023157"/>
    </source>
</evidence>
<feature type="domain" description="Sushi" evidence="10">
    <location>
        <begin position="391"/>
        <end position="448"/>
    </location>
</feature>
<evidence type="ECO:0000256" key="1">
    <source>
        <dbReference type="ARBA" id="ARBA00004613"/>
    </source>
</evidence>
<keyword evidence="5" id="KW-0677">Repeat</keyword>
<dbReference type="InParanoid" id="G1QCW7"/>
<evidence type="ECO:0000313" key="11">
    <source>
        <dbReference type="Ensembl" id="ENSMLUP00000021550.1"/>
    </source>
</evidence>
<dbReference type="PANTHER" id="PTHR45785">
    <property type="entry name" value="COMPLEMENT FACTOR H-RELATED"/>
    <property type="match status" value="1"/>
</dbReference>
<dbReference type="SMART" id="SM00032">
    <property type="entry name" value="CCP"/>
    <property type="match status" value="9"/>
</dbReference>
<dbReference type="InterPro" id="IPR035976">
    <property type="entry name" value="Sushi/SCR/CCP_sf"/>
</dbReference>
<dbReference type="Ensembl" id="ENSMLUT00000028245.1">
    <property type="protein sequence ID" value="ENSMLUP00000021550.1"/>
    <property type="gene ID" value="ENSMLUG00000024083.1"/>
</dbReference>
<evidence type="ECO:0000256" key="5">
    <source>
        <dbReference type="ARBA" id="ARBA00022737"/>
    </source>
</evidence>
<comment type="caution">
    <text evidence="8">Lacks conserved residue(s) required for the propagation of feature annotation.</text>
</comment>
<keyword evidence="12" id="KW-1185">Reference proteome</keyword>
<dbReference type="eggNOG" id="ENOG502SM0B">
    <property type="taxonomic scope" value="Eukaryota"/>
</dbReference>
<keyword evidence="3 8" id="KW-0768">Sushi</keyword>
<dbReference type="FunFam" id="2.10.70.10:FF:000060">
    <property type="entry name" value="Complement inhibitory factor H"/>
    <property type="match status" value="1"/>
</dbReference>
<comment type="subcellular location">
    <subcellularLocation>
        <location evidence="1">Secreted</location>
    </subcellularLocation>
</comment>
<keyword evidence="6 8" id="KW-1015">Disulfide bond</keyword>
<feature type="disulfide bond" evidence="8">
    <location>
        <begin position="453"/>
        <end position="496"/>
    </location>
</feature>
<reference evidence="11 12" key="1">
    <citation type="journal article" date="2011" name="Nature">
        <title>A high-resolution map of human evolutionary constraint using 29 mammals.</title>
        <authorList>
            <person name="Lindblad-Toh K."/>
            <person name="Garber M."/>
            <person name="Zuk O."/>
            <person name="Lin M.F."/>
            <person name="Parker B.J."/>
            <person name="Washietl S."/>
            <person name="Kheradpour P."/>
            <person name="Ernst J."/>
            <person name="Jordan G."/>
            <person name="Mauceli E."/>
            <person name="Ward L.D."/>
            <person name="Lowe C.B."/>
            <person name="Holloway A.K."/>
            <person name="Clamp M."/>
            <person name="Gnerre S."/>
            <person name="Alfoldi J."/>
            <person name="Beal K."/>
            <person name="Chang J."/>
            <person name="Clawson H."/>
            <person name="Cuff J."/>
            <person name="Di Palma F."/>
            <person name="Fitzgerald S."/>
            <person name="Flicek P."/>
            <person name="Guttman M."/>
            <person name="Hubisz M.J."/>
            <person name="Jaffe D.B."/>
            <person name="Jungreis I."/>
            <person name="Kent W.J."/>
            <person name="Kostka D."/>
            <person name="Lara M."/>
            <person name="Martins A.L."/>
            <person name="Massingham T."/>
            <person name="Moltke I."/>
            <person name="Raney B.J."/>
            <person name="Rasmussen M.D."/>
            <person name="Robinson J."/>
            <person name="Stark A."/>
            <person name="Vilella A.J."/>
            <person name="Wen J."/>
            <person name="Xie X."/>
            <person name="Zody M.C."/>
            <person name="Baldwin J."/>
            <person name="Bloom T."/>
            <person name="Chin C.W."/>
            <person name="Heiman D."/>
            <person name="Nicol R."/>
            <person name="Nusbaum C."/>
            <person name="Young S."/>
            <person name="Wilkinson J."/>
            <person name="Worley K.C."/>
            <person name="Kovar C.L."/>
            <person name="Muzny D.M."/>
            <person name="Gibbs R.A."/>
            <person name="Cree A."/>
            <person name="Dihn H.H."/>
            <person name="Fowler G."/>
            <person name="Jhangiani S."/>
            <person name="Joshi V."/>
            <person name="Lee S."/>
            <person name="Lewis L.R."/>
            <person name="Nazareth L.V."/>
            <person name="Okwuonu G."/>
            <person name="Santibanez J."/>
            <person name="Warren W.C."/>
            <person name="Mardis E.R."/>
            <person name="Weinstock G.M."/>
            <person name="Wilson R.K."/>
            <person name="Delehaunty K."/>
            <person name="Dooling D."/>
            <person name="Fronik C."/>
            <person name="Fulton L."/>
            <person name="Fulton B."/>
            <person name="Graves T."/>
            <person name="Minx P."/>
            <person name="Sodergren E."/>
            <person name="Birney E."/>
            <person name="Margulies E.H."/>
            <person name="Herrero J."/>
            <person name="Green E.D."/>
            <person name="Haussler D."/>
            <person name="Siepel A."/>
            <person name="Goldman N."/>
            <person name="Pollard K.S."/>
            <person name="Pedersen J.S."/>
            <person name="Lander E.S."/>
            <person name="Kellis M."/>
        </authorList>
    </citation>
    <scope>NUCLEOTIDE SEQUENCE [LARGE SCALE GENOMIC DNA]</scope>
</reference>
<feature type="domain" description="Sushi" evidence="10">
    <location>
        <begin position="85"/>
        <end position="142"/>
    </location>
</feature>
<dbReference type="SUPFAM" id="SSF57535">
    <property type="entry name" value="Complement control module/SCR domain"/>
    <property type="match status" value="8"/>
</dbReference>
<dbReference type="FunFam" id="2.10.70.10:FF:000026">
    <property type="entry name" value="Complement inhibitory factor H"/>
    <property type="match status" value="2"/>
</dbReference>
<dbReference type="Proteomes" id="UP000001074">
    <property type="component" value="Unassembled WGS sequence"/>
</dbReference>
<dbReference type="PANTHER" id="PTHR45785:SF7">
    <property type="entry name" value="COMPLEMENT FACTOR H"/>
    <property type="match status" value="1"/>
</dbReference>
<dbReference type="CDD" id="cd00033">
    <property type="entry name" value="CCP"/>
    <property type="match status" value="5"/>
</dbReference>
<evidence type="ECO:0000256" key="3">
    <source>
        <dbReference type="ARBA" id="ARBA00022659"/>
    </source>
</evidence>
<dbReference type="GO" id="GO:0001851">
    <property type="term" value="F:complement component C3b binding"/>
    <property type="evidence" value="ECO:0007669"/>
    <property type="project" value="TreeGrafter"/>
</dbReference>
<feature type="domain" description="Sushi" evidence="10">
    <location>
        <begin position="329"/>
        <end position="388"/>
    </location>
</feature>
<organism evidence="11 12">
    <name type="scientific">Myotis lucifugus</name>
    <name type="common">Little brown bat</name>
    <dbReference type="NCBI Taxonomy" id="59463"/>
    <lineage>
        <taxon>Eukaryota</taxon>
        <taxon>Metazoa</taxon>
        <taxon>Chordata</taxon>
        <taxon>Craniata</taxon>
        <taxon>Vertebrata</taxon>
        <taxon>Euteleostomi</taxon>
        <taxon>Mammalia</taxon>
        <taxon>Eutheria</taxon>
        <taxon>Laurasiatheria</taxon>
        <taxon>Chiroptera</taxon>
        <taxon>Yangochiroptera</taxon>
        <taxon>Vespertilionidae</taxon>
        <taxon>Myotis</taxon>
    </lineage>
</organism>
<evidence type="ECO:0000256" key="4">
    <source>
        <dbReference type="ARBA" id="ARBA00022729"/>
    </source>
</evidence>
<evidence type="ECO:0000256" key="8">
    <source>
        <dbReference type="PROSITE-ProRule" id="PRU00302"/>
    </source>
</evidence>
<feature type="domain" description="Sushi" evidence="10">
    <location>
        <begin position="204"/>
        <end position="262"/>
    </location>
</feature>
<dbReference type="OMA" id="ITHATCT"/>
<evidence type="ECO:0000313" key="12">
    <source>
        <dbReference type="Proteomes" id="UP000001074"/>
    </source>
</evidence>